<reference evidence="9" key="1">
    <citation type="submission" date="2024-06" db="EMBL/GenBank/DDBJ databases">
        <title>Caulobacter inopinatus, sp. nov.</title>
        <authorList>
            <person name="Donachie S.P."/>
        </authorList>
    </citation>
    <scope>NUCLEOTIDE SEQUENCE</scope>
    <source>
        <strain evidence="9">73W</strain>
    </source>
</reference>
<dbReference type="InterPro" id="IPR036324">
    <property type="entry name" value="Mn/Fe_SOD_N_sf"/>
</dbReference>
<keyword evidence="3 5" id="KW-0479">Metal-binding</keyword>
<name>A0AB39KP90_9CAUL</name>
<dbReference type="PROSITE" id="PS00088">
    <property type="entry name" value="SOD_MN"/>
    <property type="match status" value="1"/>
</dbReference>
<dbReference type="GO" id="GO:0004784">
    <property type="term" value="F:superoxide dismutase activity"/>
    <property type="evidence" value="ECO:0007669"/>
    <property type="project" value="UniProtKB-EC"/>
</dbReference>
<dbReference type="InterPro" id="IPR019833">
    <property type="entry name" value="Mn/Fe_SOD_BS"/>
</dbReference>
<dbReference type="PRINTS" id="PR01703">
    <property type="entry name" value="MNSODISMTASE"/>
</dbReference>
<feature type="binding site" evidence="5">
    <location>
        <position position="26"/>
    </location>
    <ligand>
        <name>Mn(2+)</name>
        <dbReference type="ChEBI" id="CHEBI:29035"/>
    </ligand>
</feature>
<evidence type="ECO:0000259" key="7">
    <source>
        <dbReference type="Pfam" id="PF00081"/>
    </source>
</evidence>
<dbReference type="PANTHER" id="PTHR42769">
    <property type="entry name" value="SUPEROXIDE DISMUTASE"/>
    <property type="match status" value="1"/>
</dbReference>
<sequence length="212" mass="23344">MFILPDLPYAYDALEPTVSAKTFTFHHDKHHKAYVDVTNTLVGELGLEGKTLEEVTLFAVGDKSKKKLFNNAAQSWNHAFFWDAMTPSYAAPEGELKAAIDAAFGDIATLKEKFVAEGVGHFGSGWVWLAAKKDGSLVVTSTHDGENLLDQPDLTPLLVCDLWEHAYYLDHQNNRKGFLEAWFDKVANWSLAASQLSAAKGSGAVWAYPAPQ</sequence>
<evidence type="ECO:0000313" key="9">
    <source>
        <dbReference type="EMBL" id="XDO95269.1"/>
    </source>
</evidence>
<feature type="binding site" evidence="5">
    <location>
        <position position="165"/>
    </location>
    <ligand>
        <name>Mn(2+)</name>
        <dbReference type="ChEBI" id="CHEBI:29035"/>
    </ligand>
</feature>
<dbReference type="EC" id="1.15.1.1" evidence="2 6"/>
<evidence type="ECO:0000259" key="8">
    <source>
        <dbReference type="Pfam" id="PF02777"/>
    </source>
</evidence>
<dbReference type="InterPro" id="IPR036314">
    <property type="entry name" value="SOD_C_sf"/>
</dbReference>
<dbReference type="RefSeq" id="WP_369058121.1">
    <property type="nucleotide sequence ID" value="NZ_CP158375.1"/>
</dbReference>
<organism evidence="9">
    <name type="scientific">Caulobacter sp. 73W</name>
    <dbReference type="NCBI Taxonomy" id="3161137"/>
    <lineage>
        <taxon>Bacteria</taxon>
        <taxon>Pseudomonadati</taxon>
        <taxon>Pseudomonadota</taxon>
        <taxon>Alphaproteobacteria</taxon>
        <taxon>Caulobacterales</taxon>
        <taxon>Caulobacteraceae</taxon>
        <taxon>Caulobacter</taxon>
    </lineage>
</organism>
<proteinExistence type="inferred from homology"/>
<comment type="function">
    <text evidence="6">Destroys radicals which are normally produced within the cells and which are toxic to biological systems.</text>
</comment>
<evidence type="ECO:0000256" key="6">
    <source>
        <dbReference type="RuleBase" id="RU000414"/>
    </source>
</evidence>
<dbReference type="InterPro" id="IPR019832">
    <property type="entry name" value="Mn/Fe_SOD_C"/>
</dbReference>
<evidence type="ECO:0000256" key="1">
    <source>
        <dbReference type="ARBA" id="ARBA00008714"/>
    </source>
</evidence>
<dbReference type="SUPFAM" id="SSF46609">
    <property type="entry name" value="Fe,Mn superoxide dismutase (SOD), N-terminal domain"/>
    <property type="match status" value="1"/>
</dbReference>
<dbReference type="GO" id="GO:0046872">
    <property type="term" value="F:metal ion binding"/>
    <property type="evidence" value="ECO:0007669"/>
    <property type="project" value="UniProtKB-KW"/>
</dbReference>
<gene>
    <name evidence="9" type="ORF">ABOZ73_10580</name>
</gene>
<protein>
    <recommendedName>
        <fullName evidence="2 6">Superoxide dismutase</fullName>
        <ecNumber evidence="2 6">1.15.1.1</ecNumber>
    </recommendedName>
</protein>
<accession>A0AB39KP90</accession>
<dbReference type="EMBL" id="CP158375">
    <property type="protein sequence ID" value="XDO95269.1"/>
    <property type="molecule type" value="Genomic_DNA"/>
</dbReference>
<dbReference type="Gene3D" id="1.10.287.990">
    <property type="entry name" value="Fe,Mn superoxide dismutase (SOD) domain"/>
    <property type="match status" value="1"/>
</dbReference>
<dbReference type="Pfam" id="PF02777">
    <property type="entry name" value="Sod_Fe_C"/>
    <property type="match status" value="1"/>
</dbReference>
<keyword evidence="4 6" id="KW-0560">Oxidoreductase</keyword>
<dbReference type="Gene3D" id="3.55.40.20">
    <property type="entry name" value="Iron/manganese superoxide dismutase, C-terminal domain"/>
    <property type="match status" value="1"/>
</dbReference>
<evidence type="ECO:0000256" key="2">
    <source>
        <dbReference type="ARBA" id="ARBA00012682"/>
    </source>
</evidence>
<comment type="similarity">
    <text evidence="1 6">Belongs to the iron/manganese superoxide dismutase family.</text>
</comment>
<comment type="catalytic activity">
    <reaction evidence="6">
        <text>2 superoxide + 2 H(+) = H2O2 + O2</text>
        <dbReference type="Rhea" id="RHEA:20696"/>
        <dbReference type="ChEBI" id="CHEBI:15378"/>
        <dbReference type="ChEBI" id="CHEBI:15379"/>
        <dbReference type="ChEBI" id="CHEBI:16240"/>
        <dbReference type="ChEBI" id="CHEBI:18421"/>
        <dbReference type="EC" id="1.15.1.1"/>
    </reaction>
</comment>
<feature type="domain" description="Manganese/iron superoxide dismutase C-terminal" evidence="8">
    <location>
        <begin position="92"/>
        <end position="193"/>
    </location>
</feature>
<dbReference type="PANTHER" id="PTHR42769:SF3">
    <property type="entry name" value="SUPEROXIDE DISMUTASE [FE] 2, CHLOROPLASTIC"/>
    <property type="match status" value="1"/>
</dbReference>
<dbReference type="InterPro" id="IPR001189">
    <property type="entry name" value="Mn/Fe_SOD"/>
</dbReference>
<dbReference type="SUPFAM" id="SSF54719">
    <property type="entry name" value="Fe,Mn superoxide dismutase (SOD), C-terminal domain"/>
    <property type="match status" value="1"/>
</dbReference>
<dbReference type="InterPro" id="IPR019831">
    <property type="entry name" value="Mn/Fe_SOD_N"/>
</dbReference>
<evidence type="ECO:0000256" key="3">
    <source>
        <dbReference type="ARBA" id="ARBA00022723"/>
    </source>
</evidence>
<evidence type="ECO:0000256" key="4">
    <source>
        <dbReference type="ARBA" id="ARBA00023002"/>
    </source>
</evidence>
<dbReference type="Pfam" id="PF00081">
    <property type="entry name" value="Sod_Fe_N"/>
    <property type="match status" value="1"/>
</dbReference>
<dbReference type="AlphaFoldDB" id="A0AB39KP90"/>
<feature type="domain" description="Manganese/iron superoxide dismutase N-terminal" evidence="7">
    <location>
        <begin position="2"/>
        <end position="85"/>
    </location>
</feature>
<feature type="binding site" evidence="5">
    <location>
        <position position="78"/>
    </location>
    <ligand>
        <name>Mn(2+)</name>
        <dbReference type="ChEBI" id="CHEBI:29035"/>
    </ligand>
</feature>
<evidence type="ECO:0000256" key="5">
    <source>
        <dbReference type="PIRSR" id="PIRSR000349-1"/>
    </source>
</evidence>
<feature type="binding site" evidence="5">
    <location>
        <position position="161"/>
    </location>
    <ligand>
        <name>Mn(2+)</name>
        <dbReference type="ChEBI" id="CHEBI:29035"/>
    </ligand>
</feature>
<dbReference type="PIRSF" id="PIRSF000349">
    <property type="entry name" value="SODismutase"/>
    <property type="match status" value="1"/>
</dbReference>